<organism evidence="2 3">
    <name type="scientific">Novipirellula aureliae</name>
    <dbReference type="NCBI Taxonomy" id="2527966"/>
    <lineage>
        <taxon>Bacteria</taxon>
        <taxon>Pseudomonadati</taxon>
        <taxon>Planctomycetota</taxon>
        <taxon>Planctomycetia</taxon>
        <taxon>Pirellulales</taxon>
        <taxon>Pirellulaceae</taxon>
        <taxon>Novipirellula</taxon>
    </lineage>
</organism>
<dbReference type="Proteomes" id="UP000315471">
    <property type="component" value="Unassembled WGS sequence"/>
</dbReference>
<feature type="region of interest" description="Disordered" evidence="1">
    <location>
        <begin position="1"/>
        <end position="36"/>
    </location>
</feature>
<evidence type="ECO:0000256" key="1">
    <source>
        <dbReference type="SAM" id="MobiDB-lite"/>
    </source>
</evidence>
<protein>
    <submittedName>
        <fullName evidence="2">Uncharacterized protein</fullName>
    </submittedName>
</protein>
<accession>A0A5C6DV06</accession>
<evidence type="ECO:0000313" key="2">
    <source>
        <dbReference type="EMBL" id="TWU40104.1"/>
    </source>
</evidence>
<feature type="compositionally biased region" description="Polar residues" evidence="1">
    <location>
        <begin position="1"/>
        <end position="15"/>
    </location>
</feature>
<proteinExistence type="predicted"/>
<reference evidence="2 3" key="1">
    <citation type="submission" date="2019-02" db="EMBL/GenBank/DDBJ databases">
        <title>Deep-cultivation of Planctomycetes and their phenomic and genomic characterization uncovers novel biology.</title>
        <authorList>
            <person name="Wiegand S."/>
            <person name="Jogler M."/>
            <person name="Boedeker C."/>
            <person name="Pinto D."/>
            <person name="Vollmers J."/>
            <person name="Rivas-Marin E."/>
            <person name="Kohn T."/>
            <person name="Peeters S.H."/>
            <person name="Heuer A."/>
            <person name="Rast P."/>
            <person name="Oberbeckmann S."/>
            <person name="Bunk B."/>
            <person name="Jeske O."/>
            <person name="Meyerdierks A."/>
            <person name="Storesund J.E."/>
            <person name="Kallscheuer N."/>
            <person name="Luecker S."/>
            <person name="Lage O.M."/>
            <person name="Pohl T."/>
            <person name="Merkel B.J."/>
            <person name="Hornburger P."/>
            <person name="Mueller R.-W."/>
            <person name="Bruemmer F."/>
            <person name="Labrenz M."/>
            <person name="Spormann A.M."/>
            <person name="Op Den Camp H."/>
            <person name="Overmann J."/>
            <person name="Amann R."/>
            <person name="Jetten M.S.M."/>
            <person name="Mascher T."/>
            <person name="Medema M.H."/>
            <person name="Devos D.P."/>
            <person name="Kaster A.-K."/>
            <person name="Ovreas L."/>
            <person name="Rohde M."/>
            <person name="Galperin M.Y."/>
            <person name="Jogler C."/>
        </authorList>
    </citation>
    <scope>NUCLEOTIDE SEQUENCE [LARGE SCALE GENOMIC DNA]</scope>
    <source>
        <strain evidence="2 3">Q31b</strain>
    </source>
</reference>
<comment type="caution">
    <text evidence="2">The sequence shown here is derived from an EMBL/GenBank/DDBJ whole genome shotgun (WGS) entry which is preliminary data.</text>
</comment>
<sequence length="101" mass="10942">MDENRTTSPEGNTNRLGLRGDGATVHGSKGHTTGSGCFRLRPVSDAARLGEHTVAAERSFKTYPVSCQLVDVRRLRFGATTTQVAVAHVVDKYQNDVWAIA</sequence>
<dbReference type="EMBL" id="SJPY01000005">
    <property type="protein sequence ID" value="TWU40104.1"/>
    <property type="molecule type" value="Genomic_DNA"/>
</dbReference>
<name>A0A5C6DV06_9BACT</name>
<evidence type="ECO:0000313" key="3">
    <source>
        <dbReference type="Proteomes" id="UP000315471"/>
    </source>
</evidence>
<keyword evidence="3" id="KW-1185">Reference proteome</keyword>
<gene>
    <name evidence="2" type="ORF">Q31b_34480</name>
</gene>
<dbReference type="AlphaFoldDB" id="A0A5C6DV06"/>